<dbReference type="AlphaFoldDB" id="A0A165SES9"/>
<dbReference type="InParanoid" id="A0A165SES9"/>
<feature type="compositionally biased region" description="Polar residues" evidence="1">
    <location>
        <begin position="8"/>
        <end position="19"/>
    </location>
</feature>
<dbReference type="EMBL" id="KV425574">
    <property type="protein sequence ID" value="KZT25051.1"/>
    <property type="molecule type" value="Genomic_DNA"/>
</dbReference>
<evidence type="ECO:0008006" key="4">
    <source>
        <dbReference type="Google" id="ProtNLM"/>
    </source>
</evidence>
<protein>
    <recommendedName>
        <fullName evidence="4">Integrase zinc-binding domain-containing protein</fullName>
    </recommendedName>
</protein>
<dbReference type="OrthoDB" id="2499658at2759"/>
<feature type="non-terminal residue" evidence="2">
    <location>
        <position position="168"/>
    </location>
</feature>
<proteinExistence type="predicted"/>
<name>A0A165SES9_9AGAM</name>
<dbReference type="STRING" id="1314782.A0A165SES9"/>
<sequence length="168" mass="19683">MPRESHPSDVSFSRQSEARQSILPLTRISSHPDDRSGFPTRAQFAEIIDDYLSSLNRRRASKALISSELYNTILYTLRNPRDVTVEDPQFRFWARKMFTLDDTGRELRHQQRPVAIKEDLYNILVQCHERCRHGGRDRTCSEIQHSHVPRNIVAAFVRQCPTCAYRRN</sequence>
<dbReference type="Proteomes" id="UP000076761">
    <property type="component" value="Unassembled WGS sequence"/>
</dbReference>
<evidence type="ECO:0000313" key="3">
    <source>
        <dbReference type="Proteomes" id="UP000076761"/>
    </source>
</evidence>
<gene>
    <name evidence="2" type="ORF">NEOLEDRAFT_1066259</name>
</gene>
<reference evidence="2 3" key="1">
    <citation type="journal article" date="2016" name="Mol. Biol. Evol.">
        <title>Comparative Genomics of Early-Diverging Mushroom-Forming Fungi Provides Insights into the Origins of Lignocellulose Decay Capabilities.</title>
        <authorList>
            <person name="Nagy L.G."/>
            <person name="Riley R."/>
            <person name="Tritt A."/>
            <person name="Adam C."/>
            <person name="Daum C."/>
            <person name="Floudas D."/>
            <person name="Sun H."/>
            <person name="Yadav J.S."/>
            <person name="Pangilinan J."/>
            <person name="Larsson K.H."/>
            <person name="Matsuura K."/>
            <person name="Barry K."/>
            <person name="Labutti K."/>
            <person name="Kuo R."/>
            <person name="Ohm R.A."/>
            <person name="Bhattacharya S.S."/>
            <person name="Shirouzu T."/>
            <person name="Yoshinaga Y."/>
            <person name="Martin F.M."/>
            <person name="Grigoriev I.V."/>
            <person name="Hibbett D.S."/>
        </authorList>
    </citation>
    <scope>NUCLEOTIDE SEQUENCE [LARGE SCALE GENOMIC DNA]</scope>
    <source>
        <strain evidence="2 3">HHB14362 ss-1</strain>
    </source>
</reference>
<organism evidence="2 3">
    <name type="scientific">Neolentinus lepideus HHB14362 ss-1</name>
    <dbReference type="NCBI Taxonomy" id="1314782"/>
    <lineage>
        <taxon>Eukaryota</taxon>
        <taxon>Fungi</taxon>
        <taxon>Dikarya</taxon>
        <taxon>Basidiomycota</taxon>
        <taxon>Agaricomycotina</taxon>
        <taxon>Agaricomycetes</taxon>
        <taxon>Gloeophyllales</taxon>
        <taxon>Gloeophyllaceae</taxon>
        <taxon>Neolentinus</taxon>
    </lineage>
</organism>
<keyword evidence="3" id="KW-1185">Reference proteome</keyword>
<evidence type="ECO:0000256" key="1">
    <source>
        <dbReference type="SAM" id="MobiDB-lite"/>
    </source>
</evidence>
<accession>A0A165SES9</accession>
<feature type="region of interest" description="Disordered" evidence="1">
    <location>
        <begin position="1"/>
        <end position="37"/>
    </location>
</feature>
<evidence type="ECO:0000313" key="2">
    <source>
        <dbReference type="EMBL" id="KZT25051.1"/>
    </source>
</evidence>